<name>A0ABW6R121_9NOCA</name>
<evidence type="ECO:0008006" key="3">
    <source>
        <dbReference type="Google" id="ProtNLM"/>
    </source>
</evidence>
<gene>
    <name evidence="1" type="ORF">ACFYV7_30850</name>
</gene>
<dbReference type="SUPFAM" id="SSF52540">
    <property type="entry name" value="P-loop containing nucleoside triphosphate hydrolases"/>
    <property type="match status" value="1"/>
</dbReference>
<proteinExistence type="predicted"/>
<dbReference type="EMBL" id="JBIAPI010000009">
    <property type="protein sequence ID" value="MFF3227231.1"/>
    <property type="molecule type" value="Genomic_DNA"/>
</dbReference>
<dbReference type="InterPro" id="IPR027417">
    <property type="entry name" value="P-loop_NTPase"/>
</dbReference>
<comment type="caution">
    <text evidence="1">The sequence shown here is derived from an EMBL/GenBank/DDBJ whole genome shotgun (WGS) entry which is preliminary data.</text>
</comment>
<sequence length="1275" mass="143424">MRLNSALGEQATVFEHLCQLVSQELAVLLIGTAAKWVRVLGSNYDGGAEAIVGTAGGRVLAVQAKAHADLGKEASAVESSLRMVLRTPDHRGVTDFAWCSLFEDNVAARGRTIREAVAKCESIALSEFGRAVRVHFVPLTQIRLLVERMSAELTQLYFGEVVVSRDDIALLTKSALVATLDKVADPGEFGLHFESELESVLHVFTGGPRRAGGMFDRLDALRYEYSNRYRAVPDVVRAKICAAADFARLSSTVEQLASTPVDELARAQEFDEVSDHFDTVGRHISEAARHLDGADRERDDRARFENETTFAALRALLDTARALEREVSMLKTLARSVDERCLIVSGRWGTGKTYHLARHIDAIARAGTPVLFVRAKSFTKPDTAILEQDWRRHLPGAGLGVSAFLGLLDIIGHCSQHPFIVAIDGLNEWQVDGDYREHLRHLRQALARFRNIRLIVTCRRPGAYQPDLDPVEYWHAGPETAAMRRALASFLNIPSVFHLGPAMTNPLSVRIAAVVFSHERLTQPGDHRLPLLAPIELSDLLRRWVEVLADEYPHPPRAAVRQLIIETIEVLTDHGGQITRSALATALHATRTETDALVAYLIDHGLLEESEVDPYQVRFRWQRVEETARTRMLVRRGRDAVLAEIPTDVDERTDFLRLLAAQCPAEPNVGTELPIWLSRRVPATELMAAFSQTLQTRTLHSYTSATLELAGTALHDPQLGSYVCFAALANVLAGPDAVSPVWLARTLQTMPPALRSSVWPRVLDECLDHDDDVEILSAIYTWITTTPIPKENRTALANLLLWWSWSLHNRELREFATRWLCEEFHTHPDLLDELLDDPDLSHDEHRIEMLVTAVLGVELRWPSSAPAQQLTDTLLASVRPQMYRTLELSYRLTDSAFRRTGQQVPDFQEYLLGAEDMPRRLRRWGAHRRPWTLSAVGADVVALFEDGQSPDGSRGYERLLWNSLGIGPKQLRQMGQQVKPKGRYRTTADELLSDVVRERWYLHQAARYRIGRSCWSGHRYVKAGSEQNPACAPRPGDHILRPFLHIDPTVPLTAGIWRSSTANDRWWVAPAHTDDVLDATVTDPAGTQWIIMRASFHWSDPAQYAPPRSELYWLAQSNTFRFAQPRRDGMPHPGYRSKLNVHISMQFFTHQPVAGAPPSQGLFFADRARESDIRYEQWWDAVRIMDESGTDMPDHEVAQLLGAQWTGENLDYRTNDGTLVVTDPSLHTPGPRALLVRRDYLLHALTAASQPCRLEITRTDLLTNTRQRTKQGIQH</sequence>
<dbReference type="Proteomes" id="UP001601948">
    <property type="component" value="Unassembled WGS sequence"/>
</dbReference>
<dbReference type="RefSeq" id="WP_387723111.1">
    <property type="nucleotide sequence ID" value="NZ_JBIAPI010000009.1"/>
</dbReference>
<reference evidence="1 2" key="1">
    <citation type="submission" date="2024-10" db="EMBL/GenBank/DDBJ databases">
        <title>The Natural Products Discovery Center: Release of the First 8490 Sequenced Strains for Exploring Actinobacteria Biosynthetic Diversity.</title>
        <authorList>
            <person name="Kalkreuter E."/>
            <person name="Kautsar S.A."/>
            <person name="Yang D."/>
            <person name="Bader C.D."/>
            <person name="Teijaro C.N."/>
            <person name="Fluegel L."/>
            <person name="Davis C.M."/>
            <person name="Simpson J.R."/>
            <person name="Lauterbach L."/>
            <person name="Steele A.D."/>
            <person name="Gui C."/>
            <person name="Meng S."/>
            <person name="Li G."/>
            <person name="Viehrig K."/>
            <person name="Ye F."/>
            <person name="Su P."/>
            <person name="Kiefer A.F."/>
            <person name="Nichols A."/>
            <person name="Cepeda A.J."/>
            <person name="Yan W."/>
            <person name="Fan B."/>
            <person name="Jiang Y."/>
            <person name="Adhikari A."/>
            <person name="Zheng C.-J."/>
            <person name="Schuster L."/>
            <person name="Cowan T.M."/>
            <person name="Smanski M.J."/>
            <person name="Chevrette M.G."/>
            <person name="De Carvalho L.P.S."/>
            <person name="Shen B."/>
        </authorList>
    </citation>
    <scope>NUCLEOTIDE SEQUENCE [LARGE SCALE GENOMIC DNA]</scope>
    <source>
        <strain evidence="1 2">NPDC003040</strain>
    </source>
</reference>
<evidence type="ECO:0000313" key="2">
    <source>
        <dbReference type="Proteomes" id="UP001601948"/>
    </source>
</evidence>
<keyword evidence="2" id="KW-1185">Reference proteome</keyword>
<protein>
    <recommendedName>
        <fullName evidence="3">NACHT domain-containing protein</fullName>
    </recommendedName>
</protein>
<accession>A0ABW6R121</accession>
<organism evidence="1 2">
    <name type="scientific">Nocardia suismassiliense</name>
    <dbReference type="NCBI Taxonomy" id="2077092"/>
    <lineage>
        <taxon>Bacteria</taxon>
        <taxon>Bacillati</taxon>
        <taxon>Actinomycetota</taxon>
        <taxon>Actinomycetes</taxon>
        <taxon>Mycobacteriales</taxon>
        <taxon>Nocardiaceae</taxon>
        <taxon>Nocardia</taxon>
    </lineage>
</organism>
<evidence type="ECO:0000313" key="1">
    <source>
        <dbReference type="EMBL" id="MFF3227231.1"/>
    </source>
</evidence>